<evidence type="ECO:0000313" key="1">
    <source>
        <dbReference type="EMBL" id="KAK7338655.1"/>
    </source>
</evidence>
<keyword evidence="2" id="KW-1185">Reference proteome</keyword>
<name>A0AAN9LM70_CANGL</name>
<gene>
    <name evidence="1" type="ORF">VNO77_19279</name>
</gene>
<dbReference type="Proteomes" id="UP001367508">
    <property type="component" value="Unassembled WGS sequence"/>
</dbReference>
<dbReference type="AlphaFoldDB" id="A0AAN9LM70"/>
<protein>
    <submittedName>
        <fullName evidence="1">Uncharacterized protein</fullName>
    </submittedName>
</protein>
<proteinExistence type="predicted"/>
<sequence length="102" mass="11495">MPTSILESTQVMVLEAECGQGVMGSNLPGCFYHSTLVPPYNNNEVRLQSIQGLAQWHGLHLWVPDQGFEPYIENFSFFFPNFPNYLKALTFPVNPGMSQISK</sequence>
<evidence type="ECO:0000313" key="2">
    <source>
        <dbReference type="Proteomes" id="UP001367508"/>
    </source>
</evidence>
<accession>A0AAN9LM70</accession>
<comment type="caution">
    <text evidence="1">The sequence shown here is derived from an EMBL/GenBank/DDBJ whole genome shotgun (WGS) entry which is preliminary data.</text>
</comment>
<dbReference type="EMBL" id="JAYMYQ010000004">
    <property type="protein sequence ID" value="KAK7338655.1"/>
    <property type="molecule type" value="Genomic_DNA"/>
</dbReference>
<reference evidence="1 2" key="1">
    <citation type="submission" date="2024-01" db="EMBL/GenBank/DDBJ databases">
        <title>The genomes of 5 underutilized Papilionoideae crops provide insights into root nodulation and disease resistanc.</title>
        <authorList>
            <person name="Jiang F."/>
        </authorList>
    </citation>
    <scope>NUCLEOTIDE SEQUENCE [LARGE SCALE GENOMIC DNA]</scope>
    <source>
        <strain evidence="1">LVBAO_FW01</strain>
        <tissue evidence="1">Leaves</tissue>
    </source>
</reference>
<organism evidence="1 2">
    <name type="scientific">Canavalia gladiata</name>
    <name type="common">Sword bean</name>
    <name type="synonym">Dolichos gladiatus</name>
    <dbReference type="NCBI Taxonomy" id="3824"/>
    <lineage>
        <taxon>Eukaryota</taxon>
        <taxon>Viridiplantae</taxon>
        <taxon>Streptophyta</taxon>
        <taxon>Embryophyta</taxon>
        <taxon>Tracheophyta</taxon>
        <taxon>Spermatophyta</taxon>
        <taxon>Magnoliopsida</taxon>
        <taxon>eudicotyledons</taxon>
        <taxon>Gunneridae</taxon>
        <taxon>Pentapetalae</taxon>
        <taxon>rosids</taxon>
        <taxon>fabids</taxon>
        <taxon>Fabales</taxon>
        <taxon>Fabaceae</taxon>
        <taxon>Papilionoideae</taxon>
        <taxon>50 kb inversion clade</taxon>
        <taxon>NPAAA clade</taxon>
        <taxon>indigoferoid/millettioid clade</taxon>
        <taxon>Phaseoleae</taxon>
        <taxon>Canavalia</taxon>
    </lineage>
</organism>